<feature type="compositionally biased region" description="Basic and acidic residues" evidence="1">
    <location>
        <begin position="26"/>
        <end position="42"/>
    </location>
</feature>
<accession>A0A6J4UMS5</accession>
<dbReference type="EMBL" id="CADCWF010000131">
    <property type="protein sequence ID" value="CAA9555370.1"/>
    <property type="molecule type" value="Genomic_DNA"/>
</dbReference>
<feature type="non-terminal residue" evidence="2">
    <location>
        <position position="100"/>
    </location>
</feature>
<feature type="region of interest" description="Disordered" evidence="1">
    <location>
        <begin position="26"/>
        <end position="100"/>
    </location>
</feature>
<organism evidence="2">
    <name type="scientific">uncultured Thermomicrobiales bacterium</name>
    <dbReference type="NCBI Taxonomy" id="1645740"/>
    <lineage>
        <taxon>Bacteria</taxon>
        <taxon>Pseudomonadati</taxon>
        <taxon>Thermomicrobiota</taxon>
        <taxon>Thermomicrobia</taxon>
        <taxon>Thermomicrobiales</taxon>
        <taxon>environmental samples</taxon>
    </lineage>
</organism>
<evidence type="ECO:0000256" key="1">
    <source>
        <dbReference type="SAM" id="MobiDB-lite"/>
    </source>
</evidence>
<dbReference type="AlphaFoldDB" id="A0A6J4UMS5"/>
<gene>
    <name evidence="2" type="ORF">AVDCRST_MAG59-2114</name>
</gene>
<name>A0A6J4UMS5_9BACT</name>
<sequence>DLPHRRVRARRAGRLVRLRPARRRAHLLERGRRARPPVDRVHPGGHRGLLRGGVPGAGFGRHGDNRGRDRADGEAQHGGFAQHPSGLRRPGATRRDGPPI</sequence>
<reference evidence="2" key="1">
    <citation type="submission" date="2020-02" db="EMBL/GenBank/DDBJ databases">
        <authorList>
            <person name="Meier V. D."/>
        </authorList>
    </citation>
    <scope>NUCLEOTIDE SEQUENCE</scope>
    <source>
        <strain evidence="2">AVDCRST_MAG59</strain>
    </source>
</reference>
<feature type="non-terminal residue" evidence="2">
    <location>
        <position position="1"/>
    </location>
</feature>
<proteinExistence type="predicted"/>
<protein>
    <submittedName>
        <fullName evidence="2">Uncharacterized protein</fullName>
    </submittedName>
</protein>
<evidence type="ECO:0000313" key="2">
    <source>
        <dbReference type="EMBL" id="CAA9555370.1"/>
    </source>
</evidence>
<feature type="compositionally biased region" description="Gly residues" evidence="1">
    <location>
        <begin position="50"/>
        <end position="60"/>
    </location>
</feature>
<feature type="compositionally biased region" description="Basic and acidic residues" evidence="1">
    <location>
        <begin position="61"/>
        <end position="75"/>
    </location>
</feature>